<name>A0ABT0NZZ8_9ACTN</name>
<evidence type="ECO:0000313" key="3">
    <source>
        <dbReference type="Proteomes" id="UP001202052"/>
    </source>
</evidence>
<accession>A0ABT0NZZ8</accession>
<dbReference type="EMBL" id="JAMCCK010000041">
    <property type="protein sequence ID" value="MCL3997068.1"/>
    <property type="molecule type" value="Genomic_DNA"/>
</dbReference>
<dbReference type="RefSeq" id="WP_249491977.1">
    <property type="nucleotide sequence ID" value="NZ_JAMCCK010000041.1"/>
</dbReference>
<keyword evidence="3" id="KW-1185">Reference proteome</keyword>
<gene>
    <name evidence="2" type="ORF">M4438_26790</name>
</gene>
<organism evidence="2 3">
    <name type="scientific">Streptomyces lavenduligriseus</name>
    <dbReference type="NCBI Taxonomy" id="67315"/>
    <lineage>
        <taxon>Bacteria</taxon>
        <taxon>Bacillati</taxon>
        <taxon>Actinomycetota</taxon>
        <taxon>Actinomycetes</taxon>
        <taxon>Kitasatosporales</taxon>
        <taxon>Streptomycetaceae</taxon>
        <taxon>Streptomyces</taxon>
    </lineage>
</organism>
<dbReference type="Proteomes" id="UP001202052">
    <property type="component" value="Unassembled WGS sequence"/>
</dbReference>
<protein>
    <submittedName>
        <fullName evidence="2">Uncharacterized protein</fullName>
    </submittedName>
</protein>
<evidence type="ECO:0000256" key="1">
    <source>
        <dbReference type="SAM" id="MobiDB-lite"/>
    </source>
</evidence>
<feature type="region of interest" description="Disordered" evidence="1">
    <location>
        <begin position="66"/>
        <end position="86"/>
    </location>
</feature>
<evidence type="ECO:0000313" key="2">
    <source>
        <dbReference type="EMBL" id="MCL3997068.1"/>
    </source>
</evidence>
<sequence length="86" mass="8856">MRARLASLIHRSCPAARSRAARRTTPAALLLLGAALVPGLGHASPDVSARPVAAAPSPVQAYEEDFTWPAPPNPAPAATSTRSLHA</sequence>
<reference evidence="2 3" key="1">
    <citation type="submission" date="2022-05" db="EMBL/GenBank/DDBJ databases">
        <title>Genome Resource of Streptomyces lavenduligriseus GA1-1, a Strain with Broad-Spectrum Antifungal Activity against Phytopathogenic Fungi.</title>
        <authorList>
            <person name="Qi D."/>
        </authorList>
    </citation>
    <scope>NUCLEOTIDE SEQUENCE [LARGE SCALE GENOMIC DNA]</scope>
    <source>
        <strain evidence="2 3">GA1-1</strain>
    </source>
</reference>
<proteinExistence type="predicted"/>
<comment type="caution">
    <text evidence="2">The sequence shown here is derived from an EMBL/GenBank/DDBJ whole genome shotgun (WGS) entry which is preliminary data.</text>
</comment>